<dbReference type="OrthoDB" id="6502736at2759"/>
<dbReference type="Pfam" id="PF00106">
    <property type="entry name" value="adh_short"/>
    <property type="match status" value="1"/>
</dbReference>
<evidence type="ECO:0000256" key="3">
    <source>
        <dbReference type="RuleBase" id="RU000363"/>
    </source>
</evidence>
<dbReference type="GO" id="GO:0005783">
    <property type="term" value="C:endoplasmic reticulum"/>
    <property type="evidence" value="ECO:0007669"/>
    <property type="project" value="TreeGrafter"/>
</dbReference>
<dbReference type="Proteomes" id="UP000759131">
    <property type="component" value="Unassembled WGS sequence"/>
</dbReference>
<dbReference type="GO" id="GO:0016491">
    <property type="term" value="F:oxidoreductase activity"/>
    <property type="evidence" value="ECO:0007669"/>
    <property type="project" value="UniProtKB-KW"/>
</dbReference>
<dbReference type="Gene3D" id="3.40.50.720">
    <property type="entry name" value="NAD(P)-binding Rossmann-like Domain"/>
    <property type="match status" value="1"/>
</dbReference>
<organism evidence="4">
    <name type="scientific">Medioppia subpectinata</name>
    <dbReference type="NCBI Taxonomy" id="1979941"/>
    <lineage>
        <taxon>Eukaryota</taxon>
        <taxon>Metazoa</taxon>
        <taxon>Ecdysozoa</taxon>
        <taxon>Arthropoda</taxon>
        <taxon>Chelicerata</taxon>
        <taxon>Arachnida</taxon>
        <taxon>Acari</taxon>
        <taxon>Acariformes</taxon>
        <taxon>Sarcoptiformes</taxon>
        <taxon>Oribatida</taxon>
        <taxon>Brachypylina</taxon>
        <taxon>Oppioidea</taxon>
        <taxon>Oppiidae</taxon>
        <taxon>Medioppia</taxon>
    </lineage>
</organism>
<gene>
    <name evidence="4" type="ORF">OSB1V03_LOCUS2526</name>
</gene>
<comment type="similarity">
    <text evidence="1 3">Belongs to the short-chain dehydrogenases/reductases (SDR) family.</text>
</comment>
<proteinExistence type="inferred from homology"/>
<dbReference type="EMBL" id="CAJPIZ010000902">
    <property type="protein sequence ID" value="CAG2102487.1"/>
    <property type="molecule type" value="Genomic_DNA"/>
</dbReference>
<dbReference type="PRINTS" id="PR00080">
    <property type="entry name" value="SDRFAMILY"/>
</dbReference>
<evidence type="ECO:0000256" key="1">
    <source>
        <dbReference type="ARBA" id="ARBA00006484"/>
    </source>
</evidence>
<reference evidence="4" key="1">
    <citation type="submission" date="2020-11" db="EMBL/GenBank/DDBJ databases">
        <authorList>
            <person name="Tran Van P."/>
        </authorList>
    </citation>
    <scope>NUCLEOTIDE SEQUENCE</scope>
</reference>
<dbReference type="InterPro" id="IPR036291">
    <property type="entry name" value="NAD(P)-bd_dom_sf"/>
</dbReference>
<dbReference type="InterPro" id="IPR002347">
    <property type="entry name" value="SDR_fam"/>
</dbReference>
<evidence type="ECO:0000313" key="4">
    <source>
        <dbReference type="EMBL" id="CAD7622057.1"/>
    </source>
</evidence>
<dbReference type="PANTHER" id="PTHR43899:SF13">
    <property type="entry name" value="RH59310P"/>
    <property type="match status" value="1"/>
</dbReference>
<dbReference type="PANTHER" id="PTHR43899">
    <property type="entry name" value="RH59310P"/>
    <property type="match status" value="1"/>
</dbReference>
<dbReference type="AlphaFoldDB" id="A0A7R9PVB0"/>
<name>A0A7R9PVB0_9ACAR</name>
<dbReference type="InterPro" id="IPR051019">
    <property type="entry name" value="VLCFA-Steroid_DH"/>
</dbReference>
<protein>
    <submittedName>
        <fullName evidence="4">Uncharacterized protein</fullName>
    </submittedName>
</protein>
<evidence type="ECO:0000256" key="2">
    <source>
        <dbReference type="ARBA" id="ARBA00023002"/>
    </source>
</evidence>
<keyword evidence="2" id="KW-0560">Oxidoreductase</keyword>
<evidence type="ECO:0000313" key="5">
    <source>
        <dbReference type="Proteomes" id="UP000759131"/>
    </source>
</evidence>
<dbReference type="SUPFAM" id="SSF51735">
    <property type="entry name" value="NAD(P)-binding Rossmann-fold domains"/>
    <property type="match status" value="1"/>
</dbReference>
<keyword evidence="5" id="KW-1185">Reference proteome</keyword>
<accession>A0A7R9PVB0</accession>
<dbReference type="PRINTS" id="PR00081">
    <property type="entry name" value="GDHRDH"/>
</dbReference>
<dbReference type="EMBL" id="OC855477">
    <property type="protein sequence ID" value="CAD7622057.1"/>
    <property type="molecule type" value="Genomic_DNA"/>
</dbReference>
<sequence>MSYARQLAHKRYNLLLISRSADKLEKVRNDLQVIQQPLNTTTKVLNIDFTINTDEVYDRIDRELQAMDIHVLINNVGMYCPDGVPRNFIDVPELNKYNQDIINVNIIACTRLTTLILPAMIHRGRGVIINLSSFGATFPYPQLAVYSATKVYVDYFSRALEAESLGTWAANHLPVYLCQRPTALLVRQSEPLAARAVLLDISFIVWFIYSTVI</sequence>